<evidence type="ECO:0000256" key="2">
    <source>
        <dbReference type="ARBA" id="ARBA00008954"/>
    </source>
</evidence>
<keyword evidence="6" id="KW-1185">Reference proteome</keyword>
<keyword evidence="5" id="KW-0808">Transferase</keyword>
<proteinExistence type="inferred from homology"/>
<keyword evidence="3 4" id="KW-0663">Pyridoxal phosphate</keyword>
<dbReference type="Proteomes" id="UP001268651">
    <property type="component" value="Unassembled WGS sequence"/>
</dbReference>
<dbReference type="InterPro" id="IPR015421">
    <property type="entry name" value="PyrdxlP-dep_Trfase_major"/>
</dbReference>
<comment type="cofactor">
    <cofactor evidence="1">
        <name>pyridoxal 5'-phosphate</name>
        <dbReference type="ChEBI" id="CHEBI:597326"/>
    </cofactor>
</comment>
<keyword evidence="5" id="KW-0032">Aminotransferase</keyword>
<name>A0ABU3U7B2_9FLAO</name>
<protein>
    <submittedName>
        <fullName evidence="5">Aminotransferase class III-fold pyridoxal phosphate-dependent enzyme</fullName>
    </submittedName>
</protein>
<dbReference type="NCBIfam" id="NF004718">
    <property type="entry name" value="PRK06062.1"/>
    <property type="match status" value="1"/>
</dbReference>
<dbReference type="InterPro" id="IPR049704">
    <property type="entry name" value="Aminotrans_3_PPA_site"/>
</dbReference>
<evidence type="ECO:0000313" key="6">
    <source>
        <dbReference type="Proteomes" id="UP001268651"/>
    </source>
</evidence>
<evidence type="ECO:0000256" key="4">
    <source>
        <dbReference type="RuleBase" id="RU003560"/>
    </source>
</evidence>
<dbReference type="PROSITE" id="PS00600">
    <property type="entry name" value="AA_TRANSFER_CLASS_3"/>
    <property type="match status" value="1"/>
</dbReference>
<dbReference type="GO" id="GO:0008483">
    <property type="term" value="F:transaminase activity"/>
    <property type="evidence" value="ECO:0007669"/>
    <property type="project" value="UniProtKB-KW"/>
</dbReference>
<dbReference type="PANTHER" id="PTHR43094:SF1">
    <property type="entry name" value="AMINOTRANSFERASE CLASS-III"/>
    <property type="match status" value="1"/>
</dbReference>
<dbReference type="RefSeq" id="WP_316662255.1">
    <property type="nucleotide sequence ID" value="NZ_JAWHTF010000004.1"/>
</dbReference>
<evidence type="ECO:0000313" key="5">
    <source>
        <dbReference type="EMBL" id="MDU8886276.1"/>
    </source>
</evidence>
<dbReference type="InterPro" id="IPR015422">
    <property type="entry name" value="PyrdxlP-dep_Trfase_small"/>
</dbReference>
<organism evidence="5 6">
    <name type="scientific">Gilvirhabdus luticola</name>
    <dbReference type="NCBI Taxonomy" id="3079858"/>
    <lineage>
        <taxon>Bacteria</taxon>
        <taxon>Pseudomonadati</taxon>
        <taxon>Bacteroidota</taxon>
        <taxon>Flavobacteriia</taxon>
        <taxon>Flavobacteriales</taxon>
        <taxon>Flavobacteriaceae</taxon>
        <taxon>Gilvirhabdus</taxon>
    </lineage>
</organism>
<dbReference type="EMBL" id="JAWHTF010000004">
    <property type="protein sequence ID" value="MDU8886276.1"/>
    <property type="molecule type" value="Genomic_DNA"/>
</dbReference>
<reference evidence="5 6" key="1">
    <citation type="submission" date="2023-10" db="EMBL/GenBank/DDBJ databases">
        <title>Marimonas sp. nov. isolated from tidal mud flat.</title>
        <authorList>
            <person name="Jaincy N.J."/>
            <person name="Srinivasan S."/>
            <person name="Lee S.-S."/>
        </authorList>
    </citation>
    <scope>NUCLEOTIDE SEQUENCE [LARGE SCALE GENOMIC DNA]</scope>
    <source>
        <strain evidence="5 6">MJ-SS3</strain>
    </source>
</reference>
<comment type="similarity">
    <text evidence="2 4">Belongs to the class-III pyridoxal-phosphate-dependent aminotransferase family.</text>
</comment>
<gene>
    <name evidence="5" type="ORF">RXV94_08895</name>
</gene>
<dbReference type="InterPro" id="IPR005814">
    <property type="entry name" value="Aminotrans_3"/>
</dbReference>
<comment type="caution">
    <text evidence="5">The sequence shown here is derived from an EMBL/GenBank/DDBJ whole genome shotgun (WGS) entry which is preliminary data.</text>
</comment>
<dbReference type="InterPro" id="IPR015424">
    <property type="entry name" value="PyrdxlP-dep_Trfase"/>
</dbReference>
<dbReference type="PANTHER" id="PTHR43094">
    <property type="entry name" value="AMINOTRANSFERASE"/>
    <property type="match status" value="1"/>
</dbReference>
<evidence type="ECO:0000256" key="3">
    <source>
        <dbReference type="ARBA" id="ARBA00022898"/>
    </source>
</evidence>
<evidence type="ECO:0000256" key="1">
    <source>
        <dbReference type="ARBA" id="ARBA00001933"/>
    </source>
</evidence>
<dbReference type="Gene3D" id="3.90.1150.10">
    <property type="entry name" value="Aspartate Aminotransferase, domain 1"/>
    <property type="match status" value="1"/>
</dbReference>
<accession>A0ABU3U7B2</accession>
<dbReference type="Pfam" id="PF00202">
    <property type="entry name" value="Aminotran_3"/>
    <property type="match status" value="1"/>
</dbReference>
<dbReference type="CDD" id="cd00610">
    <property type="entry name" value="OAT_like"/>
    <property type="match status" value="1"/>
</dbReference>
<dbReference type="SUPFAM" id="SSF53383">
    <property type="entry name" value="PLP-dependent transferases"/>
    <property type="match status" value="1"/>
</dbReference>
<sequence length="443" mass="49491">MNDEIIQNNLDYTLFSWSKQGGLNPINASYSEGSYIYDRDGKRYLDFSSQLMNVNIGHGNQRITEAVAKQMKEVSYVYPGMATDVRGRLGKKLAEITPGNLTKTFFTLGGAEAIENAIKLARMYTGRHKIITHYRAYHGATYGAITASGDPRRFPVDSQAMPNVVHVENPYAYRCPWNSTSIEECGKLALDHLDRVIQFENPDSVAAILFEGESGSSGCIKYPPMYLKHVRELCDKYGILLIDDEVMSGFGRTGKMFGIDHHDTTPDIMCLAKGLTSGYLPLGGVVVTDKIAEHFNSNPMTIGLTYSAHPTLCAAALENLKIIEEENLVDRAAEMGLYIEEEVEKLKKKHKSIGDFRNTGLLGCIELVKDRKTKEPITPWNAKTEDMTVTNLMASKIRELGMFTFVRWNWIFVAPPLNISKIEVDEGLKIISEAISIADKYCN</sequence>
<dbReference type="Gene3D" id="3.40.640.10">
    <property type="entry name" value="Type I PLP-dependent aspartate aminotransferase-like (Major domain)"/>
    <property type="match status" value="1"/>
</dbReference>